<dbReference type="PANTHER" id="PTHR23505:SF79">
    <property type="entry name" value="PROTEIN SPINSTER"/>
    <property type="match status" value="1"/>
</dbReference>
<keyword evidence="9" id="KW-1185">Reference proteome</keyword>
<feature type="transmembrane region" description="Helical" evidence="6">
    <location>
        <begin position="212"/>
        <end position="238"/>
    </location>
</feature>
<feature type="transmembrane region" description="Helical" evidence="6">
    <location>
        <begin position="134"/>
        <end position="154"/>
    </location>
</feature>
<evidence type="ECO:0000256" key="1">
    <source>
        <dbReference type="ARBA" id="ARBA00004141"/>
    </source>
</evidence>
<name>A0ABQ5PU50_9BACT</name>
<dbReference type="Gene3D" id="1.20.1250.20">
    <property type="entry name" value="MFS general substrate transporter like domains"/>
    <property type="match status" value="2"/>
</dbReference>
<evidence type="ECO:0000313" key="9">
    <source>
        <dbReference type="Proteomes" id="UP001165044"/>
    </source>
</evidence>
<dbReference type="PANTHER" id="PTHR23505">
    <property type="entry name" value="SPINSTER"/>
    <property type="match status" value="1"/>
</dbReference>
<dbReference type="CDD" id="cd17328">
    <property type="entry name" value="MFS_spinster_like"/>
    <property type="match status" value="1"/>
</dbReference>
<evidence type="ECO:0000259" key="7">
    <source>
        <dbReference type="PROSITE" id="PS50850"/>
    </source>
</evidence>
<proteinExistence type="predicted"/>
<dbReference type="PROSITE" id="PS50850">
    <property type="entry name" value="MFS"/>
    <property type="match status" value="1"/>
</dbReference>
<accession>A0ABQ5PU50</accession>
<dbReference type="InterPro" id="IPR020846">
    <property type="entry name" value="MFS_dom"/>
</dbReference>
<comment type="caution">
    <text evidence="8">The sequence shown here is derived from an EMBL/GenBank/DDBJ whole genome shotgun (WGS) entry which is preliminary data.</text>
</comment>
<dbReference type="InterPro" id="IPR044770">
    <property type="entry name" value="MFS_spinster-like"/>
</dbReference>
<keyword evidence="5 6" id="KW-0472">Membrane</keyword>
<feature type="domain" description="Major facilitator superfamily (MFS) profile" evidence="7">
    <location>
        <begin position="7"/>
        <end position="409"/>
    </location>
</feature>
<dbReference type="SUPFAM" id="SSF103473">
    <property type="entry name" value="MFS general substrate transporter"/>
    <property type="match status" value="1"/>
</dbReference>
<feature type="transmembrane region" description="Helical" evidence="6">
    <location>
        <begin position="73"/>
        <end position="94"/>
    </location>
</feature>
<dbReference type="EMBL" id="BSDC01000001">
    <property type="protein sequence ID" value="GLH65888.1"/>
    <property type="molecule type" value="Genomic_DNA"/>
</dbReference>
<keyword evidence="3 6" id="KW-0812">Transmembrane</keyword>
<dbReference type="Pfam" id="PF07690">
    <property type="entry name" value="MFS_1"/>
    <property type="match status" value="1"/>
</dbReference>
<feature type="transmembrane region" description="Helical" evidence="6">
    <location>
        <begin position="161"/>
        <end position="179"/>
    </location>
</feature>
<dbReference type="RefSeq" id="WP_285605979.1">
    <property type="nucleotide sequence ID" value="NZ_BSDC01000001.1"/>
</dbReference>
<gene>
    <name evidence="8" type="ORF">GETHED_02520</name>
</gene>
<comment type="subcellular location">
    <subcellularLocation>
        <location evidence="1">Membrane</location>
        <topology evidence="1">Multi-pass membrane protein</topology>
    </subcellularLocation>
</comment>
<evidence type="ECO:0000256" key="3">
    <source>
        <dbReference type="ARBA" id="ARBA00022692"/>
    </source>
</evidence>
<dbReference type="PRINTS" id="PR01036">
    <property type="entry name" value="TCRTETB"/>
</dbReference>
<keyword evidence="4 6" id="KW-1133">Transmembrane helix</keyword>
<dbReference type="InterPro" id="IPR036259">
    <property type="entry name" value="MFS_trans_sf"/>
</dbReference>
<feature type="transmembrane region" description="Helical" evidence="6">
    <location>
        <begin position="250"/>
        <end position="270"/>
    </location>
</feature>
<sequence length="410" mass="43329">MTAARRLLLLLTGINLVNYLDRYVIAAILDPLGKELRLSDAQLGRLTLVFLLVYMCAAPLFGYLADRLHRPRLVAAGVALWSLATMGAALVHSYPALLVTRSLVGVGEAAYATLGPAMLADGFAESDRAKSFTWFYLAIPVGSALGYGLGGLVAGAWGWRASFLVAGLPGLALALWMAFQVDPERGAMDGVRDLGVGESFRTRLGHIFLNRVWLACTASYVAYTFAMGALSLWGPTLLQRRFDVSTARAGLAFGGLAAVTGLVGTFLGGWLTDRWQKRRPDAGAWISGISLLAAAPVVVWALGARSLGAVYLAFFLGMLLLFVNTSPVNAMTVSSLPASVRATGVGLNVFLIHLMGDAISPELVGRRADALHAAGLSGGDALARALVLVLPAIVLSGAALWWARHQPAQD</sequence>
<keyword evidence="2" id="KW-0813">Transport</keyword>
<feature type="transmembrane region" description="Helical" evidence="6">
    <location>
        <begin position="282"/>
        <end position="302"/>
    </location>
</feature>
<evidence type="ECO:0000256" key="6">
    <source>
        <dbReference type="SAM" id="Phobius"/>
    </source>
</evidence>
<feature type="transmembrane region" description="Helical" evidence="6">
    <location>
        <begin position="381"/>
        <end position="403"/>
    </location>
</feature>
<evidence type="ECO:0000256" key="5">
    <source>
        <dbReference type="ARBA" id="ARBA00023136"/>
    </source>
</evidence>
<evidence type="ECO:0000313" key="8">
    <source>
        <dbReference type="EMBL" id="GLH65888.1"/>
    </source>
</evidence>
<dbReference type="Proteomes" id="UP001165044">
    <property type="component" value="Unassembled WGS sequence"/>
</dbReference>
<dbReference type="InterPro" id="IPR011701">
    <property type="entry name" value="MFS"/>
</dbReference>
<organism evidence="8 9">
    <name type="scientific">Geothrix edaphica</name>
    <dbReference type="NCBI Taxonomy" id="2927976"/>
    <lineage>
        <taxon>Bacteria</taxon>
        <taxon>Pseudomonadati</taxon>
        <taxon>Acidobacteriota</taxon>
        <taxon>Holophagae</taxon>
        <taxon>Holophagales</taxon>
        <taxon>Holophagaceae</taxon>
        <taxon>Geothrix</taxon>
    </lineage>
</organism>
<reference evidence="8" key="1">
    <citation type="journal article" date="2023" name="Antonie Van Leeuwenhoek">
        <title>Mesoterricola silvestris gen. nov., sp. nov., Mesoterricola sediminis sp. nov., Geothrix oryzae sp. nov., Geothrix edaphica sp. nov., Geothrix rubra sp. nov., and Geothrix limicola sp. nov., six novel members of Acidobacteriota isolated from soils.</title>
        <authorList>
            <person name="Itoh H."/>
            <person name="Sugisawa Y."/>
            <person name="Mise K."/>
            <person name="Xu Z."/>
            <person name="Kuniyasu M."/>
            <person name="Ushijima N."/>
            <person name="Kawano K."/>
            <person name="Kobayashi E."/>
            <person name="Shiratori Y."/>
            <person name="Masuda Y."/>
            <person name="Senoo K."/>
        </authorList>
    </citation>
    <scope>NUCLEOTIDE SEQUENCE</scope>
    <source>
        <strain evidence="8">Red802</strain>
    </source>
</reference>
<protein>
    <submittedName>
        <fullName evidence="8">MFS transporter</fullName>
    </submittedName>
</protein>
<evidence type="ECO:0000256" key="2">
    <source>
        <dbReference type="ARBA" id="ARBA00022448"/>
    </source>
</evidence>
<evidence type="ECO:0000256" key="4">
    <source>
        <dbReference type="ARBA" id="ARBA00022989"/>
    </source>
</evidence>
<feature type="transmembrane region" description="Helical" evidence="6">
    <location>
        <begin position="309"/>
        <end position="328"/>
    </location>
</feature>
<feature type="transmembrane region" description="Helical" evidence="6">
    <location>
        <begin position="42"/>
        <end position="61"/>
    </location>
</feature>